<dbReference type="GO" id="GO:0006310">
    <property type="term" value="P:DNA recombination"/>
    <property type="evidence" value="ECO:0007669"/>
    <property type="project" value="UniProtKB-KW"/>
</dbReference>
<dbReference type="CDD" id="cd00397">
    <property type="entry name" value="DNA_BRE_C"/>
    <property type="match status" value="1"/>
</dbReference>
<dbReference type="PROSITE" id="PS51898">
    <property type="entry name" value="TYR_RECOMBINASE"/>
    <property type="match status" value="1"/>
</dbReference>
<dbReference type="Gene3D" id="1.10.443.10">
    <property type="entry name" value="Intergrase catalytic core"/>
    <property type="match status" value="1"/>
</dbReference>
<gene>
    <name evidence="4" type="ORF">ACFPJA_02415</name>
</gene>
<feature type="region of interest" description="Disordered" evidence="2">
    <location>
        <begin position="1"/>
        <end position="34"/>
    </location>
</feature>
<comment type="caution">
    <text evidence="4">The sequence shown here is derived from an EMBL/GenBank/DDBJ whole genome shotgun (WGS) entry which is preliminary data.</text>
</comment>
<feature type="compositionally biased region" description="Acidic residues" evidence="2">
    <location>
        <begin position="21"/>
        <end position="34"/>
    </location>
</feature>
<reference evidence="4 5" key="1">
    <citation type="journal article" date="2019" name="Int. J. Syst. Evol. Microbiol.">
        <title>The Global Catalogue of Microorganisms (GCM) 10K type strain sequencing project: providing services to taxonomists for standard genome sequencing and annotation.</title>
        <authorList>
            <consortium name="The Broad Institute Genomics Platform"/>
            <consortium name="The Broad Institute Genome Sequencing Center for Infectious Disease"/>
            <person name="Wu L."/>
            <person name="Ma J."/>
        </authorList>
    </citation>
    <scope>NUCLEOTIDE SEQUENCE [LARGE SCALE GENOMIC DNA]</scope>
    <source>
        <strain evidence="4 5">CGMCC 1.16026</strain>
    </source>
</reference>
<evidence type="ECO:0000256" key="1">
    <source>
        <dbReference type="ARBA" id="ARBA00023172"/>
    </source>
</evidence>
<sequence length="434" mass="49363">MGTRDQIENLQERVKKRSGLSDEEPDDENAPSISEDDAEVLLEFSRQLDLLSSKYTDYRHLKLLRHCVIMAEQVGGLADALESRDAAEEVVVWINRERGVPEYSEETNQDYRVALRIFGKRTLKMADDEVPDSLAWVPTGTSSSYDPSPSRSDMLDWDEAKGMSIEGTENSRDKALITVSHELGPRGEEMHGVRIGQVTDADHGIQISLDGKQGEHSVTLINSVPYLQQWLNDHPAPDDDEAYLWCNLNDPYDNASYQTFLERFKEAGRRADIDKPVTPTNFRKSNTYWLAKQGANESFINDRQGRKPTSDHARRYIAEFGPENENNQYAELQGLDVETEKTEDRTPITCPRCDKETPRDEPFCVWCHQAMEPEAVEELEKEESEQRRELLRIAKENPELLEAVEELEPLIESLGGDAQVIDTARQFVEATEGS</sequence>
<dbReference type="RefSeq" id="WP_122105616.1">
    <property type="nucleotide sequence ID" value="NZ_JBHSKV010000002.1"/>
</dbReference>
<organism evidence="4 5">
    <name type="scientific">Halorubrum glutamatedens</name>
    <dbReference type="NCBI Taxonomy" id="2707018"/>
    <lineage>
        <taxon>Archaea</taxon>
        <taxon>Methanobacteriati</taxon>
        <taxon>Methanobacteriota</taxon>
        <taxon>Stenosarchaea group</taxon>
        <taxon>Halobacteria</taxon>
        <taxon>Halobacteriales</taxon>
        <taxon>Haloferacaceae</taxon>
        <taxon>Halorubrum</taxon>
    </lineage>
</organism>
<dbReference type="InterPro" id="IPR011010">
    <property type="entry name" value="DNA_brk_join_enz"/>
</dbReference>
<feature type="compositionally biased region" description="Basic and acidic residues" evidence="2">
    <location>
        <begin position="1"/>
        <end position="13"/>
    </location>
</feature>
<dbReference type="AlphaFoldDB" id="A0ABD5QN41"/>
<dbReference type="EMBL" id="JBHSKV010000002">
    <property type="protein sequence ID" value="MFC5133584.1"/>
    <property type="molecule type" value="Genomic_DNA"/>
</dbReference>
<evidence type="ECO:0000259" key="3">
    <source>
        <dbReference type="PROSITE" id="PS51898"/>
    </source>
</evidence>
<evidence type="ECO:0000256" key="2">
    <source>
        <dbReference type="SAM" id="MobiDB-lite"/>
    </source>
</evidence>
<proteinExistence type="predicted"/>
<feature type="domain" description="Tyr recombinase" evidence="3">
    <location>
        <begin position="150"/>
        <end position="330"/>
    </location>
</feature>
<dbReference type="InterPro" id="IPR013762">
    <property type="entry name" value="Integrase-like_cat_sf"/>
</dbReference>
<evidence type="ECO:0000313" key="4">
    <source>
        <dbReference type="EMBL" id="MFC5133584.1"/>
    </source>
</evidence>
<dbReference type="Pfam" id="PF00589">
    <property type="entry name" value="Phage_integrase"/>
    <property type="match status" value="1"/>
</dbReference>
<dbReference type="GeneID" id="300068808"/>
<dbReference type="SUPFAM" id="SSF56349">
    <property type="entry name" value="DNA breaking-rejoining enzymes"/>
    <property type="match status" value="1"/>
</dbReference>
<keyword evidence="5" id="KW-1185">Reference proteome</keyword>
<dbReference type="InterPro" id="IPR002104">
    <property type="entry name" value="Integrase_catalytic"/>
</dbReference>
<protein>
    <submittedName>
        <fullName evidence="4">Tyrosine-type recombinase/integrase</fullName>
    </submittedName>
</protein>
<keyword evidence="1" id="KW-0233">DNA recombination</keyword>
<dbReference type="Proteomes" id="UP001596145">
    <property type="component" value="Unassembled WGS sequence"/>
</dbReference>
<name>A0ABD5QN41_9EURY</name>
<accession>A0ABD5QN41</accession>
<evidence type="ECO:0000313" key="5">
    <source>
        <dbReference type="Proteomes" id="UP001596145"/>
    </source>
</evidence>